<comment type="caution">
    <text evidence="3">The sequence shown here is derived from an EMBL/GenBank/DDBJ whole genome shotgun (WGS) entry which is preliminary data.</text>
</comment>
<proteinExistence type="predicted"/>
<gene>
    <name evidence="3" type="ORF">NWE73_16635</name>
</gene>
<keyword evidence="2" id="KW-0732">Signal</keyword>
<feature type="region of interest" description="Disordered" evidence="1">
    <location>
        <begin position="269"/>
        <end position="307"/>
    </location>
</feature>
<name>A0ABT6DNC6_9BACT</name>
<evidence type="ECO:0008006" key="5">
    <source>
        <dbReference type="Google" id="ProtNLM"/>
    </source>
</evidence>
<sequence length="307" mass="33962">MTRLKYALSALLFVFSATAFGEEGYDEWTCREGEMLKGVGLQCISCGVQQYYSDKGQSDVVPSSKWLTLLAVSARQFRELPKISTSNGYGSQETDAMKKVIIAQIQAYGFCTKYISKDTLQLTGGKNYRDLSDPDWKIITPFIKFDHEKSAVNDIAKRFGFKDSTILGFGTDALTNMRDFIDDSHLNNFTVTSKRTNFKNKLNAALSNGYNISGEKIDKKEIIGSGDKDQGLTRCLEEVRQRLNSRDFSNDNVELCGAMAKSCKMDSSFCGGSTNSSRSNNQEYRPSSTSKQLGPPPGTSNRSGGVK</sequence>
<dbReference type="Proteomes" id="UP001152321">
    <property type="component" value="Unassembled WGS sequence"/>
</dbReference>
<evidence type="ECO:0000256" key="2">
    <source>
        <dbReference type="SAM" id="SignalP"/>
    </source>
</evidence>
<feature type="signal peptide" evidence="2">
    <location>
        <begin position="1"/>
        <end position="21"/>
    </location>
</feature>
<reference evidence="3" key="1">
    <citation type="submission" date="2022-08" db="EMBL/GenBank/DDBJ databases">
        <title>Novel Bdellovibrio Species Isolated from Svalbard: Designation Bdellovibrio svalbardensis.</title>
        <authorList>
            <person name="Mitchell R.J."/>
            <person name="Choi S.Y."/>
        </authorList>
    </citation>
    <scope>NUCLEOTIDE SEQUENCE</scope>
    <source>
        <strain evidence="3">PAP01</strain>
    </source>
</reference>
<evidence type="ECO:0000256" key="1">
    <source>
        <dbReference type="SAM" id="MobiDB-lite"/>
    </source>
</evidence>
<dbReference type="EMBL" id="JANRMI010000005">
    <property type="protein sequence ID" value="MDG0818012.1"/>
    <property type="molecule type" value="Genomic_DNA"/>
</dbReference>
<keyword evidence="4" id="KW-1185">Reference proteome</keyword>
<feature type="chain" id="PRO_5045644675" description="Hydrolase" evidence="2">
    <location>
        <begin position="22"/>
        <end position="307"/>
    </location>
</feature>
<dbReference type="RefSeq" id="WP_277579488.1">
    <property type="nucleotide sequence ID" value="NZ_JANRMI010000005.1"/>
</dbReference>
<feature type="compositionally biased region" description="Polar residues" evidence="1">
    <location>
        <begin position="270"/>
        <end position="292"/>
    </location>
</feature>
<evidence type="ECO:0000313" key="3">
    <source>
        <dbReference type="EMBL" id="MDG0818012.1"/>
    </source>
</evidence>
<protein>
    <recommendedName>
        <fullName evidence="5">Hydrolase</fullName>
    </recommendedName>
</protein>
<evidence type="ECO:0000313" key="4">
    <source>
        <dbReference type="Proteomes" id="UP001152321"/>
    </source>
</evidence>
<accession>A0ABT6DNC6</accession>
<organism evidence="3 4">
    <name type="scientific">Bdellovibrio svalbardensis</name>
    <dbReference type="NCBI Taxonomy" id="2972972"/>
    <lineage>
        <taxon>Bacteria</taxon>
        <taxon>Pseudomonadati</taxon>
        <taxon>Bdellovibrionota</taxon>
        <taxon>Bdellovibrionia</taxon>
        <taxon>Bdellovibrionales</taxon>
        <taxon>Pseudobdellovibrionaceae</taxon>
        <taxon>Bdellovibrio</taxon>
    </lineage>
</organism>